<evidence type="ECO:0000256" key="4">
    <source>
        <dbReference type="ARBA" id="ARBA00022827"/>
    </source>
</evidence>
<dbReference type="InterPro" id="IPR002938">
    <property type="entry name" value="FAD-bd"/>
</dbReference>
<comment type="caution">
    <text evidence="8">The sequence shown here is derived from an EMBL/GenBank/DDBJ whole genome shotgun (WGS) entry which is preliminary data.</text>
</comment>
<evidence type="ECO:0000313" key="8">
    <source>
        <dbReference type="EMBL" id="EFK97620.1"/>
    </source>
</evidence>
<dbReference type="InterPro" id="IPR018168">
    <property type="entry name" value="Ubi_Hdrlase_CS"/>
</dbReference>
<keyword evidence="8" id="KW-0830">Ubiquinone</keyword>
<dbReference type="AlphaFoldDB" id="D9PFP3"/>
<reference evidence="8" key="2">
    <citation type="journal article" date="2011" name="Microb. Ecol.">
        <title>Taxonomic and Functional Metagenomic Profiling of the Microbial Community in the Anoxic Sediment of a Sub-saline Shallow Lake (Laguna de Carrizo, Central Spain).</title>
        <authorList>
            <person name="Ferrer M."/>
            <person name="Guazzaroni M.E."/>
            <person name="Richter M."/>
            <person name="Garcia-Salamanca A."/>
            <person name="Yarza P."/>
            <person name="Suarez-Suarez A."/>
            <person name="Solano J."/>
            <person name="Alcaide M."/>
            <person name="van Dillewijn P."/>
            <person name="Molina-Henares M.A."/>
            <person name="Lopez-Cortes N."/>
            <person name="Al-Ramahi Y."/>
            <person name="Guerrero C."/>
            <person name="Acosta A."/>
            <person name="de Eugenio L.I."/>
            <person name="Martinez V."/>
            <person name="Marques S."/>
            <person name="Rojo F."/>
            <person name="Santero E."/>
            <person name="Genilloud O."/>
            <person name="Perez-Perez J."/>
            <person name="Rossello-Mora R."/>
            <person name="Ramos J.L."/>
        </authorList>
    </citation>
    <scope>NUCLEOTIDE SEQUENCE</scope>
</reference>
<accession>D9PFP3</accession>
<dbReference type="NCBIfam" id="TIGR01988">
    <property type="entry name" value="Ubi-OHases"/>
    <property type="match status" value="1"/>
</dbReference>
<evidence type="ECO:0000256" key="5">
    <source>
        <dbReference type="ARBA" id="ARBA00023002"/>
    </source>
</evidence>
<dbReference type="InterPro" id="IPR010971">
    <property type="entry name" value="UbiH/COQ6"/>
</dbReference>
<gene>
    <name evidence="8" type="primary">visC</name>
    <name evidence="8" type="ORF">LDC_0329</name>
</gene>
<proteinExistence type="inferred from homology"/>
<dbReference type="PANTHER" id="PTHR43876">
    <property type="entry name" value="UBIQUINONE BIOSYNTHESIS MONOOXYGENASE COQ6, MITOCHONDRIAL"/>
    <property type="match status" value="1"/>
</dbReference>
<dbReference type="PROSITE" id="PS01304">
    <property type="entry name" value="UBIH"/>
    <property type="match status" value="1"/>
</dbReference>
<reference evidence="8" key="1">
    <citation type="submission" date="2010-07" db="EMBL/GenBank/DDBJ databases">
        <authorList>
            <consortium name="CONSOLIDER consortium CSD2007-00005"/>
            <person name="Guazzaroni M.-E."/>
            <person name="Richter M."/>
            <person name="Garcia-Salamanca A."/>
            <person name="Yarza P."/>
            <person name="Ferrer M."/>
        </authorList>
    </citation>
    <scope>NUCLEOTIDE SEQUENCE</scope>
</reference>
<keyword evidence="5 8" id="KW-0560">Oxidoreductase</keyword>
<dbReference type="InterPro" id="IPR036188">
    <property type="entry name" value="FAD/NAD-bd_sf"/>
</dbReference>
<comment type="cofactor">
    <cofactor evidence="1">
        <name>FAD</name>
        <dbReference type="ChEBI" id="CHEBI:57692"/>
    </cofactor>
</comment>
<keyword evidence="3" id="KW-0285">Flavoprotein</keyword>
<evidence type="ECO:0000259" key="7">
    <source>
        <dbReference type="Pfam" id="PF01494"/>
    </source>
</evidence>
<keyword evidence="6 8" id="KW-0503">Monooxygenase</keyword>
<organism evidence="8">
    <name type="scientific">sediment metagenome</name>
    <dbReference type="NCBI Taxonomy" id="749907"/>
    <lineage>
        <taxon>unclassified sequences</taxon>
        <taxon>metagenomes</taxon>
        <taxon>ecological metagenomes</taxon>
    </lineage>
</organism>
<dbReference type="GO" id="GO:0004497">
    <property type="term" value="F:monooxygenase activity"/>
    <property type="evidence" value="ECO:0007669"/>
    <property type="project" value="UniProtKB-KW"/>
</dbReference>
<comment type="similarity">
    <text evidence="2">Belongs to the UbiH/COQ6 family.</text>
</comment>
<dbReference type="FunFam" id="3.50.50.60:FF:000021">
    <property type="entry name" value="Ubiquinone biosynthesis monooxygenase COQ6"/>
    <property type="match status" value="1"/>
</dbReference>
<evidence type="ECO:0000256" key="1">
    <source>
        <dbReference type="ARBA" id="ARBA00001974"/>
    </source>
</evidence>
<evidence type="ECO:0000256" key="3">
    <source>
        <dbReference type="ARBA" id="ARBA00022630"/>
    </source>
</evidence>
<dbReference type="EMBL" id="ADZX01000102">
    <property type="protein sequence ID" value="EFK97620.1"/>
    <property type="molecule type" value="Genomic_DNA"/>
</dbReference>
<keyword evidence="4" id="KW-0274">FAD</keyword>
<dbReference type="GO" id="GO:0071949">
    <property type="term" value="F:FAD binding"/>
    <property type="evidence" value="ECO:0007669"/>
    <property type="project" value="InterPro"/>
</dbReference>
<dbReference type="InterPro" id="IPR051205">
    <property type="entry name" value="UbiH/COQ6_monooxygenase"/>
</dbReference>
<sequence>AETGEADLGHIVENIRVQWALLESRHLRSVTHIRAGLEALAFDDEAARVTLSDGRRLACSLVVGADGGQSRTRELCGIGRGGWTYGQTAIVAHLRTERPHRHTAWQRFLPDGPLALLPLRDGRVSLVWTTSPDATQELQAASPAEFSRRVTEASDRVLGTVELDSERAGYPLALWHAREYVRPRLALVGDAAHTIHPLAGQGVNLGFLDSAALVEVLAESAAGSEPCGLRTLRRYARWRRSENALMLGTTDTLNRLFGERSVPVAAIRRLGLSFVTRQPLLRRALVQRALGLAGDLPAVVTHPGPAA</sequence>
<dbReference type="PANTHER" id="PTHR43876:SF7">
    <property type="entry name" value="UBIQUINONE BIOSYNTHESIS MONOOXYGENASE COQ6, MITOCHONDRIAL"/>
    <property type="match status" value="1"/>
</dbReference>
<dbReference type="SUPFAM" id="SSF51905">
    <property type="entry name" value="FAD/NAD(P)-binding domain"/>
    <property type="match status" value="1"/>
</dbReference>
<dbReference type="PRINTS" id="PR00420">
    <property type="entry name" value="RNGMNOXGNASE"/>
</dbReference>
<name>D9PFP3_9ZZZZ</name>
<dbReference type="GO" id="GO:0006744">
    <property type="term" value="P:ubiquinone biosynthetic process"/>
    <property type="evidence" value="ECO:0007669"/>
    <property type="project" value="InterPro"/>
</dbReference>
<dbReference type="EC" id="1.14.13.-" evidence="8"/>
<evidence type="ECO:0000256" key="2">
    <source>
        <dbReference type="ARBA" id="ARBA00005349"/>
    </source>
</evidence>
<dbReference type="Pfam" id="PF01494">
    <property type="entry name" value="FAD_binding_3"/>
    <property type="match status" value="1"/>
</dbReference>
<feature type="domain" description="FAD-binding" evidence="7">
    <location>
        <begin position="17"/>
        <end position="225"/>
    </location>
</feature>
<dbReference type="Gene3D" id="3.50.50.60">
    <property type="entry name" value="FAD/NAD(P)-binding domain"/>
    <property type="match status" value="2"/>
</dbReference>
<feature type="non-terminal residue" evidence="8">
    <location>
        <position position="1"/>
    </location>
</feature>
<dbReference type="GO" id="GO:0016705">
    <property type="term" value="F:oxidoreductase activity, acting on paired donors, with incorporation or reduction of molecular oxygen"/>
    <property type="evidence" value="ECO:0007669"/>
    <property type="project" value="InterPro"/>
</dbReference>
<evidence type="ECO:0000256" key="6">
    <source>
        <dbReference type="ARBA" id="ARBA00023033"/>
    </source>
</evidence>
<protein>
    <submittedName>
        <fullName evidence="8">Ubiquinone biosynthesis monooxygenase COQ6</fullName>
        <ecNumber evidence="8">1.14.13.-</ecNumber>
    </submittedName>
</protein>